<sequence>MTKRKVTHDAAQKNNMTPTESLGNVELNDETISREKMERASNRNSKKGFQGDKEHR</sequence>
<name>A0A0A2TG18_9BACI</name>
<feature type="compositionally biased region" description="Basic and acidic residues" evidence="1">
    <location>
        <begin position="31"/>
        <end position="41"/>
    </location>
</feature>
<reference evidence="2 3" key="1">
    <citation type="journal article" date="2015" name="Stand. Genomic Sci.">
        <title>High quality draft genome sequence of the moderately halophilic bacterium Pontibacillus yanchengensis Y32(T) and comparison among Pontibacillus genomes.</title>
        <authorList>
            <person name="Huang J."/>
            <person name="Qiao Z.X."/>
            <person name="Tang J.W."/>
            <person name="Wang G."/>
        </authorList>
    </citation>
    <scope>NUCLEOTIDE SEQUENCE [LARGE SCALE GENOMIC DNA]</scope>
    <source>
        <strain evidence="2 3">Y32</strain>
    </source>
</reference>
<protein>
    <submittedName>
        <fullName evidence="2">Stage 0 sporulation regulatory protein</fullName>
    </submittedName>
</protein>
<keyword evidence="3" id="KW-1185">Reference proteome</keyword>
<evidence type="ECO:0000313" key="3">
    <source>
        <dbReference type="Proteomes" id="UP000030147"/>
    </source>
</evidence>
<feature type="compositionally biased region" description="Polar residues" evidence="1">
    <location>
        <begin position="12"/>
        <end position="22"/>
    </location>
</feature>
<evidence type="ECO:0000313" key="2">
    <source>
        <dbReference type="EMBL" id="KGP73358.1"/>
    </source>
</evidence>
<feature type="region of interest" description="Disordered" evidence="1">
    <location>
        <begin position="1"/>
        <end position="56"/>
    </location>
</feature>
<accession>A0A0A2TG18</accession>
<dbReference type="RefSeq" id="WP_202595673.1">
    <property type="nucleotide sequence ID" value="NZ_AVBF01000014.1"/>
</dbReference>
<proteinExistence type="predicted"/>
<gene>
    <name evidence="2" type="ORF">N782_05645</name>
</gene>
<dbReference type="STRING" id="1385514.N782_05645"/>
<dbReference type="AlphaFoldDB" id="A0A0A2TG18"/>
<evidence type="ECO:0000256" key="1">
    <source>
        <dbReference type="SAM" id="MobiDB-lite"/>
    </source>
</evidence>
<dbReference type="Proteomes" id="UP000030147">
    <property type="component" value="Unassembled WGS sequence"/>
</dbReference>
<dbReference type="EMBL" id="AVBF01000014">
    <property type="protein sequence ID" value="KGP73358.1"/>
    <property type="molecule type" value="Genomic_DNA"/>
</dbReference>
<dbReference type="eggNOG" id="ENOG5033BJ8">
    <property type="taxonomic scope" value="Bacteria"/>
</dbReference>
<comment type="caution">
    <text evidence="2">The sequence shown here is derived from an EMBL/GenBank/DDBJ whole genome shotgun (WGS) entry which is preliminary data.</text>
</comment>
<organism evidence="2 3">
    <name type="scientific">Pontibacillus yanchengensis Y32</name>
    <dbReference type="NCBI Taxonomy" id="1385514"/>
    <lineage>
        <taxon>Bacteria</taxon>
        <taxon>Bacillati</taxon>
        <taxon>Bacillota</taxon>
        <taxon>Bacilli</taxon>
        <taxon>Bacillales</taxon>
        <taxon>Bacillaceae</taxon>
        <taxon>Pontibacillus</taxon>
    </lineage>
</organism>